<dbReference type="VEuPathDB" id="TriTrypDB:TRSC58_03365"/>
<dbReference type="EMBL" id="AUPL01003365">
    <property type="protein sequence ID" value="ESL08923.1"/>
    <property type="molecule type" value="Genomic_DNA"/>
</dbReference>
<organism evidence="1 2">
    <name type="scientific">Trypanosoma rangeli SC58</name>
    <dbReference type="NCBI Taxonomy" id="429131"/>
    <lineage>
        <taxon>Eukaryota</taxon>
        <taxon>Discoba</taxon>
        <taxon>Euglenozoa</taxon>
        <taxon>Kinetoplastea</taxon>
        <taxon>Metakinetoplastina</taxon>
        <taxon>Trypanosomatida</taxon>
        <taxon>Trypanosomatidae</taxon>
        <taxon>Trypanosoma</taxon>
        <taxon>Herpetosoma</taxon>
    </lineage>
</organism>
<dbReference type="OrthoDB" id="247819at2759"/>
<comment type="caution">
    <text evidence="1">The sequence shown here is derived from an EMBL/GenBank/DDBJ whole genome shotgun (WGS) entry which is preliminary data.</text>
</comment>
<evidence type="ECO:0000313" key="2">
    <source>
        <dbReference type="Proteomes" id="UP000031737"/>
    </source>
</evidence>
<dbReference type="Proteomes" id="UP000031737">
    <property type="component" value="Unassembled WGS sequence"/>
</dbReference>
<gene>
    <name evidence="1" type="ORF">TRSC58_03365</name>
</gene>
<name>A0A061J0I2_TRYRA</name>
<protein>
    <recommendedName>
        <fullName evidence="3">GTPase activating protein</fullName>
    </recommendedName>
</protein>
<keyword evidence="2" id="KW-1185">Reference proteome</keyword>
<proteinExistence type="predicted"/>
<sequence length="383" mass="43800">MYTHECTNMFSIVSHTAPCAHLLSAKHRERKGGGEDMSETTFAADQRRPVEDFITLTGLKPKYAKGCFERFGGYAPALASFAQSYATLPNEYFDRRHVVRTNMPRINEELNLIYRRARWIKKQLGKGTEMAWAAYYADPDSTMTPRSTILSPKRLRKVSYCEPLHFTGPFLDMSTFWEAEMKGQSFYFGLDKRVLECNKVSLRKSLGRWVTAAVARRDPVRYVEMRDLDEKTVRLITKDANNTFLHPDHRKKFVAFLAAMYNEFEVYGPTMSFLAGICMLVLSEEETATVLRLVMNVRIPSHWPMEVVCFTAASALVESFLQAPSLSKEKPFDLGEHTNLYSRMQSVIKILCEAVVNVKELVCFFELVINGNQVLSLSKSQVK</sequence>
<evidence type="ECO:0008006" key="3">
    <source>
        <dbReference type="Google" id="ProtNLM"/>
    </source>
</evidence>
<evidence type="ECO:0000313" key="1">
    <source>
        <dbReference type="EMBL" id="ESL08923.1"/>
    </source>
</evidence>
<accession>A0A061J0I2</accession>
<dbReference type="AlphaFoldDB" id="A0A061J0I2"/>
<reference evidence="1 2" key="1">
    <citation type="submission" date="2013-07" db="EMBL/GenBank/DDBJ databases">
        <authorList>
            <person name="Stoco P.H."/>
            <person name="Wagner G."/>
            <person name="Gerber A."/>
            <person name="Zaha A."/>
            <person name="Thompson C."/>
            <person name="Bartholomeu D.C."/>
            <person name="Luckemeyer D.D."/>
            <person name="Bahia D."/>
            <person name="Loreto E."/>
            <person name="Prestes E.B."/>
            <person name="Lima F.M."/>
            <person name="Rodrigues-Luiz G."/>
            <person name="Vallejo G.A."/>
            <person name="Filho J.F."/>
            <person name="Monteiro K.M."/>
            <person name="Tyler K.M."/>
            <person name="de Almeida L.G."/>
            <person name="Ortiz M.F."/>
            <person name="Siervo M.A."/>
            <person name="de Moraes M.H."/>
            <person name="Cunha O.L."/>
            <person name="Mendonca-Neto R."/>
            <person name="Silva R."/>
            <person name="Teixeira S.M."/>
            <person name="Murta S.M."/>
            <person name="Sincero T.C."/>
            <person name="Mendes T.A."/>
            <person name="Urmenyi T.P."/>
            <person name="Silva V.G."/>
            <person name="da Rocha W.D."/>
            <person name="Andersson B."/>
            <person name="Romanha A.J."/>
            <person name="Steindel M."/>
            <person name="de Vasconcelos A.T."/>
            <person name="Grisard E.C."/>
        </authorList>
    </citation>
    <scope>NUCLEOTIDE SEQUENCE [LARGE SCALE GENOMIC DNA]</scope>
    <source>
        <strain evidence="1 2">SC58</strain>
    </source>
</reference>